<dbReference type="SMART" id="SM00345">
    <property type="entry name" value="HTH_GNTR"/>
    <property type="match status" value="1"/>
</dbReference>
<gene>
    <name evidence="5" type="primary">dasR</name>
    <name evidence="5" type="ORF">MAGR_67180</name>
</gene>
<organism evidence="5 6">
    <name type="scientific">Mycolicibacterium agri</name>
    <name type="common">Mycobacterium agri</name>
    <dbReference type="NCBI Taxonomy" id="36811"/>
    <lineage>
        <taxon>Bacteria</taxon>
        <taxon>Bacillati</taxon>
        <taxon>Actinomycetota</taxon>
        <taxon>Actinomycetes</taxon>
        <taxon>Mycobacteriales</taxon>
        <taxon>Mycobacteriaceae</taxon>
        <taxon>Mycolicibacterium</taxon>
    </lineage>
</organism>
<dbReference type="PANTHER" id="PTHR44846">
    <property type="entry name" value="MANNOSYL-D-GLYCERATE TRANSPORT/METABOLISM SYSTEM REPRESSOR MNGR-RELATED"/>
    <property type="match status" value="1"/>
</dbReference>
<dbReference type="InterPro" id="IPR036388">
    <property type="entry name" value="WH-like_DNA-bd_sf"/>
</dbReference>
<sequence length="252" mass="27159">MAHDPDGQSATLLGPAYQRIAEALRAAVLRAADTDTRLPTEAELADAHGVSRQTVRRAYQELVADGLVVRVPGKGTFVARGGSQYLRRFGTVEDLMSLSVDTEMEVLSPLTRRVEIEAAGRMGLPDDAVATVSFRRLHLGVPFCVTDVYLPPDVGKLIATAPEVQQGACSSRTIIGLIDPLLAEPISGADQTITVAVADPRVASATESKVGEPMLRIDRIYRTVSGDPVELAITRYVASRYSYRSSLRRGRA</sequence>
<dbReference type="SUPFAM" id="SSF64288">
    <property type="entry name" value="Chorismate lyase-like"/>
    <property type="match status" value="1"/>
</dbReference>
<reference evidence="5 6" key="1">
    <citation type="journal article" date="2019" name="Emerg. Microbes Infect.">
        <title>Comprehensive subspecies identification of 175 nontuberculous mycobacteria species based on 7547 genomic profiles.</title>
        <authorList>
            <person name="Matsumoto Y."/>
            <person name="Kinjo T."/>
            <person name="Motooka D."/>
            <person name="Nabeya D."/>
            <person name="Jung N."/>
            <person name="Uechi K."/>
            <person name="Horii T."/>
            <person name="Iida T."/>
            <person name="Fujita J."/>
            <person name="Nakamura S."/>
        </authorList>
    </citation>
    <scope>NUCLEOTIDE SEQUENCE [LARGE SCALE GENOMIC DNA]</scope>
    <source>
        <strain evidence="5 6">JCM 6377</strain>
    </source>
</reference>
<dbReference type="Proteomes" id="UP000465302">
    <property type="component" value="Unassembled WGS sequence"/>
</dbReference>
<dbReference type="Gene3D" id="3.40.1410.10">
    <property type="entry name" value="Chorismate lyase-like"/>
    <property type="match status" value="1"/>
</dbReference>
<dbReference type="PANTHER" id="PTHR44846:SF1">
    <property type="entry name" value="MANNOSYL-D-GLYCERATE TRANSPORT_METABOLISM SYSTEM REPRESSOR MNGR-RELATED"/>
    <property type="match status" value="1"/>
</dbReference>
<dbReference type="GO" id="GO:0003677">
    <property type="term" value="F:DNA binding"/>
    <property type="evidence" value="ECO:0007669"/>
    <property type="project" value="UniProtKB-KW"/>
</dbReference>
<keyword evidence="3" id="KW-0804">Transcription</keyword>
<evidence type="ECO:0000313" key="6">
    <source>
        <dbReference type="Proteomes" id="UP000465302"/>
    </source>
</evidence>
<comment type="caution">
    <text evidence="5">The sequence shown here is derived from an EMBL/GenBank/DDBJ whole genome shotgun (WGS) entry which is preliminary data.</text>
</comment>
<evidence type="ECO:0000313" key="5">
    <source>
        <dbReference type="EMBL" id="GFG55277.1"/>
    </source>
</evidence>
<accession>A0A7I9WDB4</accession>
<dbReference type="AlphaFoldDB" id="A0A7I9WDB4"/>
<dbReference type="Pfam" id="PF00392">
    <property type="entry name" value="GntR"/>
    <property type="match status" value="1"/>
</dbReference>
<dbReference type="InterPro" id="IPR050679">
    <property type="entry name" value="Bact_HTH_transcr_reg"/>
</dbReference>
<dbReference type="InterPro" id="IPR028978">
    <property type="entry name" value="Chorismate_lyase_/UTRA_dom_sf"/>
</dbReference>
<dbReference type="Gene3D" id="1.10.10.10">
    <property type="entry name" value="Winged helix-like DNA-binding domain superfamily/Winged helix DNA-binding domain"/>
    <property type="match status" value="1"/>
</dbReference>
<dbReference type="EMBL" id="BLKS01000004">
    <property type="protein sequence ID" value="GFG55277.1"/>
    <property type="molecule type" value="Genomic_DNA"/>
</dbReference>
<dbReference type="GO" id="GO:0003700">
    <property type="term" value="F:DNA-binding transcription factor activity"/>
    <property type="evidence" value="ECO:0007669"/>
    <property type="project" value="InterPro"/>
</dbReference>
<dbReference type="SUPFAM" id="SSF46785">
    <property type="entry name" value="Winged helix' DNA-binding domain"/>
    <property type="match status" value="1"/>
</dbReference>
<evidence type="ECO:0000259" key="4">
    <source>
        <dbReference type="PROSITE" id="PS50949"/>
    </source>
</evidence>
<dbReference type="InterPro" id="IPR011663">
    <property type="entry name" value="UTRA"/>
</dbReference>
<dbReference type="GO" id="GO:0045892">
    <property type="term" value="P:negative regulation of DNA-templated transcription"/>
    <property type="evidence" value="ECO:0007669"/>
    <property type="project" value="TreeGrafter"/>
</dbReference>
<evidence type="ECO:0000256" key="3">
    <source>
        <dbReference type="ARBA" id="ARBA00023163"/>
    </source>
</evidence>
<dbReference type="InterPro" id="IPR036390">
    <property type="entry name" value="WH_DNA-bd_sf"/>
</dbReference>
<dbReference type="Pfam" id="PF07702">
    <property type="entry name" value="UTRA"/>
    <property type="match status" value="1"/>
</dbReference>
<keyword evidence="2" id="KW-0238">DNA-binding</keyword>
<dbReference type="PROSITE" id="PS50949">
    <property type="entry name" value="HTH_GNTR"/>
    <property type="match status" value="1"/>
</dbReference>
<proteinExistence type="predicted"/>
<feature type="domain" description="HTH gntR-type" evidence="4">
    <location>
        <begin position="14"/>
        <end position="81"/>
    </location>
</feature>
<name>A0A7I9WDB4_MYCAG</name>
<dbReference type="PRINTS" id="PR00035">
    <property type="entry name" value="HTHGNTR"/>
</dbReference>
<evidence type="ECO:0000256" key="1">
    <source>
        <dbReference type="ARBA" id="ARBA00023015"/>
    </source>
</evidence>
<evidence type="ECO:0000256" key="2">
    <source>
        <dbReference type="ARBA" id="ARBA00023125"/>
    </source>
</evidence>
<protein>
    <submittedName>
        <fullName evidence="5">GntR family transcriptional regulator</fullName>
    </submittedName>
</protein>
<dbReference type="RefSeq" id="WP_234816249.1">
    <property type="nucleotide sequence ID" value="NZ_BLKS01000004.1"/>
</dbReference>
<dbReference type="CDD" id="cd07377">
    <property type="entry name" value="WHTH_GntR"/>
    <property type="match status" value="1"/>
</dbReference>
<dbReference type="SMART" id="SM00866">
    <property type="entry name" value="UTRA"/>
    <property type="match status" value="1"/>
</dbReference>
<keyword evidence="1" id="KW-0805">Transcription regulation</keyword>
<dbReference type="InterPro" id="IPR000524">
    <property type="entry name" value="Tscrpt_reg_HTH_GntR"/>
</dbReference>